<reference evidence="8 9" key="1">
    <citation type="submission" date="2015-07" db="EMBL/GenBank/DDBJ databases">
        <title>Genome analysis of myxobacterium Chondromyces crocatus Cm c5 reveals a high potential for natural compound synthesis and the genetic basis for the loss of fruiting body formation.</title>
        <authorList>
            <person name="Zaburannyi N."/>
            <person name="Bunk B."/>
            <person name="Maier J."/>
            <person name="Overmann J."/>
            <person name="Mueller R."/>
        </authorList>
    </citation>
    <scope>NUCLEOTIDE SEQUENCE [LARGE SCALE GENOMIC DNA]</scope>
    <source>
        <strain evidence="8 9">Cm c5</strain>
    </source>
</reference>
<keyword evidence="9" id="KW-1185">Reference proteome</keyword>
<dbReference type="PANTHER" id="PTHR43409">
    <property type="entry name" value="ANAEROBIC MAGNESIUM-PROTOPORPHYRIN IX MONOMETHYL ESTER CYCLASE-RELATED"/>
    <property type="match status" value="1"/>
</dbReference>
<dbReference type="CDD" id="cd02068">
    <property type="entry name" value="radical_SAM_B12_BD"/>
    <property type="match status" value="1"/>
</dbReference>
<gene>
    <name evidence="8" type="ORF">CMC5_051470</name>
</gene>
<organism evidence="8 9">
    <name type="scientific">Chondromyces crocatus</name>
    <dbReference type="NCBI Taxonomy" id="52"/>
    <lineage>
        <taxon>Bacteria</taxon>
        <taxon>Pseudomonadati</taxon>
        <taxon>Myxococcota</taxon>
        <taxon>Polyangia</taxon>
        <taxon>Polyangiales</taxon>
        <taxon>Polyangiaceae</taxon>
        <taxon>Chondromyces</taxon>
    </lineage>
</organism>
<dbReference type="InterPro" id="IPR023984">
    <property type="entry name" value="rSAM_ocin_1"/>
</dbReference>
<dbReference type="SUPFAM" id="SSF102114">
    <property type="entry name" value="Radical SAM enzymes"/>
    <property type="match status" value="1"/>
</dbReference>
<dbReference type="NCBIfam" id="TIGR03975">
    <property type="entry name" value="rSAM_ocin_1"/>
    <property type="match status" value="1"/>
</dbReference>
<evidence type="ECO:0000313" key="8">
    <source>
        <dbReference type="EMBL" id="AKT40990.1"/>
    </source>
</evidence>
<evidence type="ECO:0000256" key="4">
    <source>
        <dbReference type="ARBA" id="ARBA00023004"/>
    </source>
</evidence>
<dbReference type="GO" id="GO:0005829">
    <property type="term" value="C:cytosol"/>
    <property type="evidence" value="ECO:0007669"/>
    <property type="project" value="TreeGrafter"/>
</dbReference>
<dbReference type="SMART" id="SM00729">
    <property type="entry name" value="Elp3"/>
    <property type="match status" value="1"/>
</dbReference>
<dbReference type="GO" id="GO:0046872">
    <property type="term" value="F:metal ion binding"/>
    <property type="evidence" value="ECO:0007669"/>
    <property type="project" value="UniProtKB-KW"/>
</dbReference>
<dbReference type="AlphaFoldDB" id="A0A0K1EJF2"/>
<keyword evidence="2" id="KW-0949">S-adenosyl-L-methionine</keyword>
<dbReference type="OrthoDB" id="9801424at2"/>
<feature type="region of interest" description="Disordered" evidence="6">
    <location>
        <begin position="664"/>
        <end position="690"/>
    </location>
</feature>
<keyword evidence="4" id="KW-0408">Iron</keyword>
<dbReference type="PROSITE" id="PS51332">
    <property type="entry name" value="B12_BINDING"/>
    <property type="match status" value="1"/>
</dbReference>
<dbReference type="InterPro" id="IPR007197">
    <property type="entry name" value="rSAM"/>
</dbReference>
<dbReference type="InterPro" id="IPR006158">
    <property type="entry name" value="Cobalamin-bd"/>
</dbReference>
<dbReference type="GO" id="GO:0051536">
    <property type="term" value="F:iron-sulfur cluster binding"/>
    <property type="evidence" value="ECO:0007669"/>
    <property type="project" value="UniProtKB-KW"/>
</dbReference>
<evidence type="ECO:0000256" key="3">
    <source>
        <dbReference type="ARBA" id="ARBA00022723"/>
    </source>
</evidence>
<dbReference type="Pfam" id="PF04055">
    <property type="entry name" value="Radical_SAM"/>
    <property type="match status" value="1"/>
</dbReference>
<keyword evidence="3" id="KW-0479">Metal-binding</keyword>
<dbReference type="KEGG" id="ccro:CMC5_051470"/>
<dbReference type="Gene3D" id="3.40.50.280">
    <property type="entry name" value="Cobalamin-binding domain"/>
    <property type="match status" value="1"/>
</dbReference>
<keyword evidence="5" id="KW-0411">Iron-sulfur</keyword>
<dbReference type="STRING" id="52.CMC5_051470"/>
<name>A0A0K1EJF2_CHOCO</name>
<evidence type="ECO:0000256" key="1">
    <source>
        <dbReference type="ARBA" id="ARBA00001966"/>
    </source>
</evidence>
<protein>
    <recommendedName>
        <fullName evidence="7">B12-binding domain-containing protein</fullName>
    </recommendedName>
</protein>
<dbReference type="PANTHER" id="PTHR43409:SF7">
    <property type="entry name" value="BLL1977 PROTEIN"/>
    <property type="match status" value="1"/>
</dbReference>
<dbReference type="SFLD" id="SFLDS00029">
    <property type="entry name" value="Radical_SAM"/>
    <property type="match status" value="1"/>
</dbReference>
<dbReference type="InterPro" id="IPR006638">
    <property type="entry name" value="Elp3/MiaA/NifB-like_rSAM"/>
</dbReference>
<dbReference type="Proteomes" id="UP000067626">
    <property type="component" value="Chromosome"/>
</dbReference>
<proteinExistence type="predicted"/>
<dbReference type="SFLD" id="SFLDF00324">
    <property type="entry name" value="bacteriocin_maturation"/>
    <property type="match status" value="1"/>
</dbReference>
<evidence type="ECO:0000259" key="7">
    <source>
        <dbReference type="PROSITE" id="PS51332"/>
    </source>
</evidence>
<dbReference type="InterPro" id="IPR058240">
    <property type="entry name" value="rSAM_sf"/>
</dbReference>
<dbReference type="EMBL" id="CP012159">
    <property type="protein sequence ID" value="AKT40990.1"/>
    <property type="molecule type" value="Genomic_DNA"/>
</dbReference>
<dbReference type="SFLD" id="SFLDG01082">
    <property type="entry name" value="B12-binding_domain_containing"/>
    <property type="match status" value="1"/>
</dbReference>
<comment type="cofactor">
    <cofactor evidence="1">
        <name>[4Fe-4S] cluster</name>
        <dbReference type="ChEBI" id="CHEBI:49883"/>
    </cofactor>
</comment>
<dbReference type="RefSeq" id="WP_050432835.1">
    <property type="nucleotide sequence ID" value="NZ_CP012159.1"/>
</dbReference>
<evidence type="ECO:0000313" key="9">
    <source>
        <dbReference type="Proteomes" id="UP000067626"/>
    </source>
</evidence>
<evidence type="ECO:0000256" key="5">
    <source>
        <dbReference type="ARBA" id="ARBA00023014"/>
    </source>
</evidence>
<evidence type="ECO:0000256" key="2">
    <source>
        <dbReference type="ARBA" id="ARBA00022691"/>
    </source>
</evidence>
<dbReference type="GO" id="GO:0003824">
    <property type="term" value="F:catalytic activity"/>
    <property type="evidence" value="ECO:0007669"/>
    <property type="project" value="InterPro"/>
</dbReference>
<sequence length="690" mass="78222">MGAEAPREKRVCLVVMPFTPVVMPGLGVSTLKATLAQAGIASDIYYAALDFFRVFTDGIDHYDAIFDYELIAVSYDLGNVFFANALWGGCLDDVRKEVMSLRDVDNPSIAAEDIAQGVERILRYVEGAGEYVERCYRARDWRQYDIVGFSSTFSQNVGSLALARLLKERHPELCIVFGGANCEGDMGAEMLRSFPQVDVVIQGEADFSFPRFIEAQRQGLSTADIPGIVFRDGGEVRTGPESVPLQAMDALPMPDFDDYFEQLPPVVQHLRASGRLSLPFETSRGCWWGAIQHCVFCGLNSSAMGFRSKSPERALEEIRWLGERHRVTQFYAVDNIISKRYFKEVLPKLEEDGLNIFYETKSNLSEEEVYQFARSGIRRIQPGIEGLSSEILELMKKGVKGYRNVELLKWCAMGGVTPVWFYLYGFPNEPHAPYFRDVALLPRLVHLPPPRSPNPVLMDRFSPIFTRREEYGYKNVRPLPRANLYYRGLSEEGRFNISYHFAAELPQGNGLPYQERLWIEVRGWQNRYVDGARFYQFQGVRTTLLVDTRRDERRAYLLSGDGHWLHDGMRRARTRENLTERWRKRPSADAALAFSLDDLYLVAIAGAFAAETIPSPETEADLDGWLEALVERWIVLPMDDRYLALAVDCTSAQEAEKFGLPVAARRAPSGGRDAEEIRRLPILQGEEASP</sequence>
<dbReference type="CDD" id="cd01335">
    <property type="entry name" value="Radical_SAM"/>
    <property type="match status" value="1"/>
</dbReference>
<evidence type="ECO:0000256" key="6">
    <source>
        <dbReference type="SAM" id="MobiDB-lite"/>
    </source>
</evidence>
<dbReference type="InterPro" id="IPR051198">
    <property type="entry name" value="BchE-like"/>
</dbReference>
<accession>A0A0K1EJF2</accession>
<feature type="domain" description="B12-binding" evidence="7">
    <location>
        <begin position="79"/>
        <end position="223"/>
    </location>
</feature>
<dbReference type="GO" id="GO:0031419">
    <property type="term" value="F:cobalamin binding"/>
    <property type="evidence" value="ECO:0007669"/>
    <property type="project" value="InterPro"/>
</dbReference>